<gene>
    <name evidence="15" type="primary">dinB</name>
    <name evidence="18" type="ORF">SAMN05216377_10446</name>
</gene>
<keyword evidence="3 15" id="KW-0963">Cytoplasm</keyword>
<dbReference type="InterPro" id="IPR043128">
    <property type="entry name" value="Rev_trsase/Diguanyl_cyclase"/>
</dbReference>
<keyword evidence="9 15" id="KW-0460">Magnesium</keyword>
<keyword evidence="10 15" id="KW-0239">DNA-directed DNA polymerase</keyword>
<keyword evidence="5 15" id="KW-0548">Nucleotidyltransferase</keyword>
<dbReference type="PROSITE" id="PS50173">
    <property type="entry name" value="UMUC"/>
    <property type="match status" value="1"/>
</dbReference>
<dbReference type="InterPro" id="IPR050116">
    <property type="entry name" value="DNA_polymerase-Y"/>
</dbReference>
<dbReference type="AlphaFoldDB" id="A0A1G7JGK1"/>
<organism evidence="18 19">
    <name type="scientific">Pseudonocardia oroxyli</name>
    <dbReference type="NCBI Taxonomy" id="366584"/>
    <lineage>
        <taxon>Bacteria</taxon>
        <taxon>Bacillati</taxon>
        <taxon>Actinomycetota</taxon>
        <taxon>Actinomycetes</taxon>
        <taxon>Pseudonocardiales</taxon>
        <taxon>Pseudonocardiaceae</taxon>
        <taxon>Pseudonocardia</taxon>
    </lineage>
</organism>
<evidence type="ECO:0000256" key="16">
    <source>
        <dbReference type="SAM" id="MobiDB-lite"/>
    </source>
</evidence>
<evidence type="ECO:0000256" key="7">
    <source>
        <dbReference type="ARBA" id="ARBA00022723"/>
    </source>
</evidence>
<dbReference type="NCBIfam" id="NF002882">
    <property type="entry name" value="PRK03348.1"/>
    <property type="match status" value="1"/>
</dbReference>
<evidence type="ECO:0000256" key="15">
    <source>
        <dbReference type="HAMAP-Rule" id="MF_01113"/>
    </source>
</evidence>
<dbReference type="GO" id="GO:0005829">
    <property type="term" value="C:cytosol"/>
    <property type="evidence" value="ECO:0007669"/>
    <property type="project" value="TreeGrafter"/>
</dbReference>
<evidence type="ECO:0000256" key="11">
    <source>
        <dbReference type="ARBA" id="ARBA00023125"/>
    </source>
</evidence>
<dbReference type="Gene3D" id="3.30.1490.100">
    <property type="entry name" value="DNA polymerase, Y-family, little finger domain"/>
    <property type="match status" value="1"/>
</dbReference>
<evidence type="ECO:0000256" key="12">
    <source>
        <dbReference type="ARBA" id="ARBA00023204"/>
    </source>
</evidence>
<dbReference type="Pfam" id="PF11799">
    <property type="entry name" value="IMS_C"/>
    <property type="match status" value="1"/>
</dbReference>
<feature type="domain" description="UmuC" evidence="17">
    <location>
        <begin position="8"/>
        <end position="189"/>
    </location>
</feature>
<keyword evidence="11 15" id="KW-0238">DNA-binding</keyword>
<dbReference type="GO" id="GO:0006281">
    <property type="term" value="P:DNA repair"/>
    <property type="evidence" value="ECO:0007669"/>
    <property type="project" value="UniProtKB-UniRule"/>
</dbReference>
<evidence type="ECO:0000256" key="9">
    <source>
        <dbReference type="ARBA" id="ARBA00022842"/>
    </source>
</evidence>
<comment type="similarity">
    <text evidence="1 15">Belongs to the DNA polymerase type-Y family.</text>
</comment>
<keyword evidence="19" id="KW-1185">Reference proteome</keyword>
<dbReference type="GO" id="GO:0009432">
    <property type="term" value="P:SOS response"/>
    <property type="evidence" value="ECO:0007669"/>
    <property type="project" value="TreeGrafter"/>
</dbReference>
<dbReference type="InterPro" id="IPR022880">
    <property type="entry name" value="DNApol_IV"/>
</dbReference>
<dbReference type="STRING" id="366584.SAMN05216377_10446"/>
<dbReference type="GO" id="GO:0000287">
    <property type="term" value="F:magnesium ion binding"/>
    <property type="evidence" value="ECO:0007669"/>
    <property type="project" value="UniProtKB-UniRule"/>
</dbReference>
<keyword evidence="4 15" id="KW-0808">Transferase</keyword>
<keyword evidence="12 15" id="KW-0234">DNA repair</keyword>
<dbReference type="InterPro" id="IPR001126">
    <property type="entry name" value="UmuC"/>
</dbReference>
<comment type="subcellular location">
    <subcellularLocation>
        <location evidence="15">Cytoplasm</location>
    </subcellularLocation>
</comment>
<protein>
    <recommendedName>
        <fullName evidence="15">DNA polymerase IV</fullName>
        <shortName evidence="15">Pol IV</shortName>
        <ecNumber evidence="15">2.7.7.7</ecNumber>
    </recommendedName>
</protein>
<feature type="binding site" evidence="15">
    <location>
        <position position="12"/>
    </location>
    <ligand>
        <name>Mg(2+)</name>
        <dbReference type="ChEBI" id="CHEBI:18420"/>
    </ligand>
</feature>
<comment type="catalytic activity">
    <reaction evidence="14 15">
        <text>DNA(n) + a 2'-deoxyribonucleoside 5'-triphosphate = DNA(n+1) + diphosphate</text>
        <dbReference type="Rhea" id="RHEA:22508"/>
        <dbReference type="Rhea" id="RHEA-COMP:17339"/>
        <dbReference type="Rhea" id="RHEA-COMP:17340"/>
        <dbReference type="ChEBI" id="CHEBI:33019"/>
        <dbReference type="ChEBI" id="CHEBI:61560"/>
        <dbReference type="ChEBI" id="CHEBI:173112"/>
        <dbReference type="EC" id="2.7.7.7"/>
    </reaction>
</comment>
<sequence length="477" mass="50056">MSTVGRWVLHLDMDAFFASVEQLTRPTLADRPVLVGGTGGRGVVAGASYQARAFGARSAMPMGQARRRCPHATVLPPRFSLYKVISDEVMAVLREAAPVLEPISVDEAFLEPPALVGAGAAEVEEFCVALRAQVRARTGLPASVGAGSGKQVAKIASELAKPDGHRVVDPAVERAVLDPLPVRSLWGVGPVAEASLRRVGVETIGALAAMDPREVTGVLGAAVGTELHRLARGIDDRPVAPRGAAKQISAETTFEHDLTQMSAVLAEVGRMTAAAHRRLLLDGRAARTVTVKARNADFETHTRSETTAFASTDLAVLTAVAHRLARTAVPEGGVRLVGVSLSGLSDSPPPALFEAVPSETGWVATETPPETSSERSPETPPAVAAEREHPEPGGEFGPRPGGRGAPRDPAEPYRAGDDLEHAEFGHGWVQGAGKGRVTVRFETRATGPGRARSFTASDPDLAFADPVASWRLPAPAR</sequence>
<dbReference type="PANTHER" id="PTHR11076:SF33">
    <property type="entry name" value="DNA POLYMERASE KAPPA"/>
    <property type="match status" value="1"/>
</dbReference>
<comment type="function">
    <text evidence="13 15">Poorly processive, error-prone DNA polymerase involved in untargeted mutagenesis. Copies undamaged DNA at stalled replication forks, which arise in vivo from mismatched or misaligned primer ends. These misaligned primers can be extended by PolIV. Exhibits no 3'-5' exonuclease (proofreading) activity. May be involved in translesional synthesis, in conjunction with the beta clamp from PolIII.</text>
</comment>
<evidence type="ECO:0000313" key="19">
    <source>
        <dbReference type="Proteomes" id="UP000198967"/>
    </source>
</evidence>
<dbReference type="Pfam" id="PF00817">
    <property type="entry name" value="IMS"/>
    <property type="match status" value="1"/>
</dbReference>
<dbReference type="EC" id="2.7.7.7" evidence="15"/>
<evidence type="ECO:0000256" key="3">
    <source>
        <dbReference type="ARBA" id="ARBA00022490"/>
    </source>
</evidence>
<feature type="compositionally biased region" description="Gly residues" evidence="16">
    <location>
        <begin position="394"/>
        <end position="404"/>
    </location>
</feature>
<dbReference type="FunFam" id="1.10.150.20:FF:000068">
    <property type="entry name" value="DNA polymerase IV"/>
    <property type="match status" value="1"/>
</dbReference>
<evidence type="ECO:0000259" key="17">
    <source>
        <dbReference type="PROSITE" id="PS50173"/>
    </source>
</evidence>
<evidence type="ECO:0000313" key="18">
    <source>
        <dbReference type="EMBL" id="SDF24038.1"/>
    </source>
</evidence>
<keyword evidence="7 15" id="KW-0479">Metal-binding</keyword>
<dbReference type="GO" id="GO:0006261">
    <property type="term" value="P:DNA-templated DNA replication"/>
    <property type="evidence" value="ECO:0007669"/>
    <property type="project" value="UniProtKB-UniRule"/>
</dbReference>
<dbReference type="NCBIfam" id="NF002677">
    <property type="entry name" value="PRK02406.1"/>
    <property type="match status" value="1"/>
</dbReference>
<evidence type="ECO:0000256" key="14">
    <source>
        <dbReference type="ARBA" id="ARBA00049244"/>
    </source>
</evidence>
<evidence type="ECO:0000256" key="1">
    <source>
        <dbReference type="ARBA" id="ARBA00010945"/>
    </source>
</evidence>
<name>A0A1G7JGK1_PSEOR</name>
<dbReference type="GO" id="GO:0003887">
    <property type="term" value="F:DNA-directed DNA polymerase activity"/>
    <property type="evidence" value="ECO:0007669"/>
    <property type="project" value="UniProtKB-UniRule"/>
</dbReference>
<reference evidence="18 19" key="1">
    <citation type="submission" date="2016-10" db="EMBL/GenBank/DDBJ databases">
        <authorList>
            <person name="de Groot N.N."/>
        </authorList>
    </citation>
    <scope>NUCLEOTIDE SEQUENCE [LARGE SCALE GENOMIC DNA]</scope>
    <source>
        <strain evidence="18 19">CGMCC 4.3143</strain>
    </source>
</reference>
<dbReference type="PANTHER" id="PTHR11076">
    <property type="entry name" value="DNA REPAIR POLYMERASE UMUC / TRANSFERASE FAMILY MEMBER"/>
    <property type="match status" value="1"/>
</dbReference>
<feature type="site" description="Substrate discrimination" evidence="15">
    <location>
        <position position="17"/>
    </location>
</feature>
<dbReference type="GO" id="GO:0003684">
    <property type="term" value="F:damaged DNA binding"/>
    <property type="evidence" value="ECO:0007669"/>
    <property type="project" value="InterPro"/>
</dbReference>
<dbReference type="Gene3D" id="3.30.70.270">
    <property type="match status" value="1"/>
</dbReference>
<dbReference type="CDD" id="cd03586">
    <property type="entry name" value="PolY_Pol_IV_kappa"/>
    <property type="match status" value="1"/>
</dbReference>
<accession>A0A1G7JGK1</accession>
<dbReference type="InterPro" id="IPR017961">
    <property type="entry name" value="DNA_pol_Y-fam_little_finger"/>
</dbReference>
<keyword evidence="8 15" id="KW-0227">DNA damage</keyword>
<dbReference type="Gene3D" id="1.10.150.20">
    <property type="entry name" value="5' to 3' exonuclease, C-terminal subdomain"/>
    <property type="match status" value="1"/>
</dbReference>
<dbReference type="InterPro" id="IPR036775">
    <property type="entry name" value="DNA_pol_Y-fam_lit_finger_sf"/>
</dbReference>
<keyword evidence="6 15" id="KW-0235">DNA replication</keyword>
<dbReference type="InterPro" id="IPR043502">
    <property type="entry name" value="DNA/RNA_pol_sf"/>
</dbReference>
<dbReference type="SUPFAM" id="SSF100879">
    <property type="entry name" value="Lesion bypass DNA polymerase (Y-family), little finger domain"/>
    <property type="match status" value="1"/>
</dbReference>
<evidence type="ECO:0000256" key="10">
    <source>
        <dbReference type="ARBA" id="ARBA00022932"/>
    </source>
</evidence>
<feature type="region of interest" description="Disordered" evidence="16">
    <location>
        <begin position="346"/>
        <end position="435"/>
    </location>
</feature>
<dbReference type="EMBL" id="FNBE01000004">
    <property type="protein sequence ID" value="SDF24038.1"/>
    <property type="molecule type" value="Genomic_DNA"/>
</dbReference>
<feature type="compositionally biased region" description="Basic and acidic residues" evidence="16">
    <location>
        <begin position="405"/>
        <end position="424"/>
    </location>
</feature>
<feature type="binding site" evidence="15">
    <location>
        <position position="106"/>
    </location>
    <ligand>
        <name>Mg(2+)</name>
        <dbReference type="ChEBI" id="CHEBI:18420"/>
    </ligand>
</feature>
<proteinExistence type="inferred from homology"/>
<evidence type="ECO:0000256" key="5">
    <source>
        <dbReference type="ARBA" id="ARBA00022695"/>
    </source>
</evidence>
<evidence type="ECO:0000256" key="8">
    <source>
        <dbReference type="ARBA" id="ARBA00022763"/>
    </source>
</evidence>
<comment type="subunit">
    <text evidence="15">Monomer.</text>
</comment>
<dbReference type="HAMAP" id="MF_01113">
    <property type="entry name" value="DNApol_IV"/>
    <property type="match status" value="1"/>
</dbReference>
<evidence type="ECO:0000256" key="4">
    <source>
        <dbReference type="ARBA" id="ARBA00022679"/>
    </source>
</evidence>
<evidence type="ECO:0000256" key="2">
    <source>
        <dbReference type="ARBA" id="ARBA00022457"/>
    </source>
</evidence>
<dbReference type="Proteomes" id="UP000198967">
    <property type="component" value="Unassembled WGS sequence"/>
</dbReference>
<evidence type="ECO:0000256" key="6">
    <source>
        <dbReference type="ARBA" id="ARBA00022705"/>
    </source>
</evidence>
<dbReference type="RefSeq" id="WP_281245819.1">
    <property type="nucleotide sequence ID" value="NZ_FNBE01000004.1"/>
</dbReference>
<feature type="active site" evidence="15">
    <location>
        <position position="107"/>
    </location>
</feature>
<keyword evidence="2 15" id="KW-0515">Mutator protein</keyword>
<evidence type="ECO:0000256" key="13">
    <source>
        <dbReference type="ARBA" id="ARBA00025589"/>
    </source>
</evidence>
<comment type="cofactor">
    <cofactor evidence="15">
        <name>Mg(2+)</name>
        <dbReference type="ChEBI" id="CHEBI:18420"/>
    </cofactor>
    <text evidence="15">Binds 2 magnesium ions per subunit.</text>
</comment>
<dbReference type="Gene3D" id="3.40.1170.60">
    <property type="match status" value="1"/>
</dbReference>
<dbReference type="GO" id="GO:0042276">
    <property type="term" value="P:error-prone translesion synthesis"/>
    <property type="evidence" value="ECO:0007669"/>
    <property type="project" value="TreeGrafter"/>
</dbReference>
<dbReference type="SUPFAM" id="SSF56672">
    <property type="entry name" value="DNA/RNA polymerases"/>
    <property type="match status" value="1"/>
</dbReference>